<evidence type="ECO:0000313" key="12">
    <source>
        <dbReference type="Proteomes" id="UP000190989"/>
    </source>
</evidence>
<gene>
    <name evidence="11" type="ORF">SAMN06295987_102423</name>
</gene>
<evidence type="ECO:0000256" key="5">
    <source>
        <dbReference type="ARBA" id="ARBA00023315"/>
    </source>
</evidence>
<dbReference type="Proteomes" id="UP000190989">
    <property type="component" value="Unassembled WGS sequence"/>
</dbReference>
<evidence type="ECO:0000256" key="4">
    <source>
        <dbReference type="ARBA" id="ARBA00022752"/>
    </source>
</evidence>
<dbReference type="NCBIfam" id="TIGR01930">
    <property type="entry name" value="AcCoA-C-Actrans"/>
    <property type="match status" value="1"/>
</dbReference>
<dbReference type="InterPro" id="IPR020617">
    <property type="entry name" value="Thiolase_C"/>
</dbReference>
<dbReference type="InterPro" id="IPR016039">
    <property type="entry name" value="Thiolase-like"/>
</dbReference>
<dbReference type="Pfam" id="PF00108">
    <property type="entry name" value="Thiolase_N"/>
    <property type="match status" value="1"/>
</dbReference>
<dbReference type="GO" id="GO:0003988">
    <property type="term" value="F:acetyl-CoA C-acyltransferase activity"/>
    <property type="evidence" value="ECO:0007669"/>
    <property type="project" value="UniProtKB-ARBA"/>
</dbReference>
<evidence type="ECO:0000256" key="7">
    <source>
        <dbReference type="PIRSR" id="PIRSR000429-1"/>
    </source>
</evidence>
<accession>A0A1U6HHN2</accession>
<evidence type="ECO:0000256" key="2">
    <source>
        <dbReference type="ARBA" id="ARBA00010982"/>
    </source>
</evidence>
<dbReference type="CDD" id="cd00751">
    <property type="entry name" value="thiolase"/>
    <property type="match status" value="1"/>
</dbReference>
<evidence type="ECO:0000256" key="8">
    <source>
        <dbReference type="RuleBase" id="RU003557"/>
    </source>
</evidence>
<evidence type="ECO:0000256" key="1">
    <source>
        <dbReference type="ARBA" id="ARBA00005189"/>
    </source>
</evidence>
<keyword evidence="5 8" id="KW-0012">Acyltransferase</keyword>
<dbReference type="PANTHER" id="PTHR43853:SF21">
    <property type="entry name" value="STEROID 3-KETOACYL-COA THIOLASE"/>
    <property type="match status" value="1"/>
</dbReference>
<dbReference type="Pfam" id="PF02803">
    <property type="entry name" value="Thiolase_C"/>
    <property type="match status" value="1"/>
</dbReference>
<dbReference type="FunFam" id="3.40.47.10:FF:000010">
    <property type="entry name" value="Acetyl-CoA acetyltransferase (Thiolase)"/>
    <property type="match status" value="1"/>
</dbReference>
<dbReference type="PIRSF" id="PIRSF000429">
    <property type="entry name" value="Ac-CoA_Ac_transf"/>
    <property type="match status" value="1"/>
</dbReference>
<keyword evidence="3 8" id="KW-0808">Transferase</keyword>
<feature type="active site" description="Acyl-thioester intermediate" evidence="7">
    <location>
        <position position="90"/>
    </location>
</feature>
<evidence type="ECO:0000259" key="9">
    <source>
        <dbReference type="Pfam" id="PF00108"/>
    </source>
</evidence>
<comment type="pathway">
    <text evidence="1">Lipid metabolism.</text>
</comment>
<evidence type="ECO:0000256" key="6">
    <source>
        <dbReference type="ARBA" id="ARBA00037924"/>
    </source>
</evidence>
<keyword evidence="4" id="KW-0583">PHB biosynthesis</keyword>
<feature type="domain" description="Thiolase N-terminal" evidence="9">
    <location>
        <begin position="4"/>
        <end position="247"/>
    </location>
</feature>
<dbReference type="Gene3D" id="3.40.47.10">
    <property type="match status" value="1"/>
</dbReference>
<dbReference type="GO" id="GO:0042619">
    <property type="term" value="P:poly-hydroxybutyrate biosynthetic process"/>
    <property type="evidence" value="ECO:0007669"/>
    <property type="project" value="UniProtKB-KW"/>
</dbReference>
<dbReference type="InterPro" id="IPR050215">
    <property type="entry name" value="Thiolase-like_sf_Thiolase"/>
</dbReference>
<dbReference type="InterPro" id="IPR002155">
    <property type="entry name" value="Thiolase"/>
</dbReference>
<feature type="active site" description="Proton acceptor" evidence="7">
    <location>
        <position position="333"/>
    </location>
</feature>
<sequence length="378" mass="38650">MQSVVIAGFARSPFHLANKGALARVRPDDLAAQVIRGLIEKTEVEPSDVEDLIVGCAFPEGEQGLNVARLIGLLADLPISVGGMTVNRFCGSSMSAIHIAMGQIAVGAGEVFICAGVESMSRVPMMGFNPMPNRALAEKSAAYMSMGETAENVAAKYRIGREAQDALAVESQKRAAAAREAGKFTDEIVPIATKGGTVSEDGTIRPGTTAEDLAGLKPAFDAKGSVTAGTSSPLTDGASAVLVCTEDYARKHGLPILARIRSVAISGCAPETMGLGPILSSRKAMERAGITAADLDVVELNEAFASQAIACMTDLGLDAAKTNIDGGAIAIGHPLGATGARIVGKAAALLKREGGKYALATQCIGGGQGIATILESAE</sequence>
<dbReference type="RefSeq" id="WP_079730088.1">
    <property type="nucleotide sequence ID" value="NZ_FVZE01000002.1"/>
</dbReference>
<evidence type="ECO:0000313" key="11">
    <source>
        <dbReference type="EMBL" id="SLJ95229.1"/>
    </source>
</evidence>
<dbReference type="GO" id="GO:0006635">
    <property type="term" value="P:fatty acid beta-oxidation"/>
    <property type="evidence" value="ECO:0007669"/>
    <property type="project" value="TreeGrafter"/>
</dbReference>
<evidence type="ECO:0000259" key="10">
    <source>
        <dbReference type="Pfam" id="PF02803"/>
    </source>
</evidence>
<protein>
    <submittedName>
        <fullName evidence="11">Acetyl-CoA acetyltransferases</fullName>
    </submittedName>
</protein>
<dbReference type="PROSITE" id="PS00737">
    <property type="entry name" value="THIOLASE_2"/>
    <property type="match status" value="1"/>
</dbReference>
<dbReference type="PROSITE" id="PS00098">
    <property type="entry name" value="THIOLASE_1"/>
    <property type="match status" value="1"/>
</dbReference>
<dbReference type="InterPro" id="IPR020613">
    <property type="entry name" value="Thiolase_CS"/>
</dbReference>
<dbReference type="PANTHER" id="PTHR43853">
    <property type="entry name" value="3-KETOACYL-COA THIOLASE, PEROXISOMAL"/>
    <property type="match status" value="1"/>
</dbReference>
<dbReference type="InterPro" id="IPR020615">
    <property type="entry name" value="Thiolase_acyl_enz_int_AS"/>
</dbReference>
<dbReference type="EMBL" id="FVZE01000002">
    <property type="protein sequence ID" value="SLJ95229.1"/>
    <property type="molecule type" value="Genomic_DNA"/>
</dbReference>
<comment type="pathway">
    <text evidence="6">Metabolic intermediate biosynthesis; (R)-mevalonate biosynthesis; (R)-mevalonate from acetyl-CoA: step 1/3.</text>
</comment>
<reference evidence="12" key="1">
    <citation type="submission" date="2017-02" db="EMBL/GenBank/DDBJ databases">
        <authorList>
            <person name="Varghese N."/>
            <person name="Submissions S."/>
        </authorList>
    </citation>
    <scope>NUCLEOTIDE SEQUENCE [LARGE SCALE GENOMIC DNA]</scope>
    <source>
        <strain evidence="12">SM117</strain>
    </source>
</reference>
<feature type="domain" description="Thiolase C-terminal" evidence="10">
    <location>
        <begin position="255"/>
        <end position="375"/>
    </location>
</feature>
<feature type="active site" description="Proton acceptor" evidence="7">
    <location>
        <position position="363"/>
    </location>
</feature>
<organism evidence="11 12">
    <name type="scientific">Novosphingobium mathurense</name>
    <dbReference type="NCBI Taxonomy" id="428990"/>
    <lineage>
        <taxon>Bacteria</taxon>
        <taxon>Pseudomonadati</taxon>
        <taxon>Pseudomonadota</taxon>
        <taxon>Alphaproteobacteria</taxon>
        <taxon>Sphingomonadales</taxon>
        <taxon>Sphingomonadaceae</taxon>
        <taxon>Novosphingobium</taxon>
    </lineage>
</organism>
<evidence type="ECO:0000256" key="3">
    <source>
        <dbReference type="ARBA" id="ARBA00022679"/>
    </source>
</evidence>
<name>A0A1U6HHN2_9SPHN</name>
<dbReference type="GO" id="GO:0010124">
    <property type="term" value="P:phenylacetate catabolic process"/>
    <property type="evidence" value="ECO:0007669"/>
    <property type="project" value="TreeGrafter"/>
</dbReference>
<dbReference type="InterPro" id="IPR020616">
    <property type="entry name" value="Thiolase_N"/>
</dbReference>
<dbReference type="SUPFAM" id="SSF53901">
    <property type="entry name" value="Thiolase-like"/>
    <property type="match status" value="2"/>
</dbReference>
<dbReference type="GO" id="GO:0005737">
    <property type="term" value="C:cytoplasm"/>
    <property type="evidence" value="ECO:0007669"/>
    <property type="project" value="UniProtKB-ARBA"/>
</dbReference>
<comment type="similarity">
    <text evidence="2 8">Belongs to the thiolase-like superfamily. Thiolase family.</text>
</comment>
<dbReference type="STRING" id="428990.SAMN06295987_102423"/>
<keyword evidence="12" id="KW-1185">Reference proteome</keyword>
<proteinExistence type="inferred from homology"/>
<dbReference type="AlphaFoldDB" id="A0A1U6HHN2"/>